<evidence type="ECO:0000313" key="2">
    <source>
        <dbReference type="Proteomes" id="UP000236654"/>
    </source>
</evidence>
<organism evidence="1 2">
    <name type="scientific">Brumimicrobium salinarum</name>
    <dbReference type="NCBI Taxonomy" id="2058658"/>
    <lineage>
        <taxon>Bacteria</taxon>
        <taxon>Pseudomonadati</taxon>
        <taxon>Bacteroidota</taxon>
        <taxon>Flavobacteriia</taxon>
        <taxon>Flavobacteriales</taxon>
        <taxon>Crocinitomicaceae</taxon>
        <taxon>Brumimicrobium</taxon>
    </lineage>
</organism>
<sequence length="65" mass="7482">MKSIKEFEGKKLVNKGVNLVKGGKRTPTRNNDLTIVRVTRLYSKQITIGIRLIMMDGEINKEYML</sequence>
<comment type="caution">
    <text evidence="1">The sequence shown here is derived from an EMBL/GenBank/DDBJ whole genome shotgun (WGS) entry which is preliminary data.</text>
</comment>
<gene>
    <name evidence="1" type="ORF">CW751_14945</name>
</gene>
<keyword evidence="2" id="KW-1185">Reference proteome</keyword>
<dbReference type="Proteomes" id="UP000236654">
    <property type="component" value="Unassembled WGS sequence"/>
</dbReference>
<dbReference type="AlphaFoldDB" id="A0A2I0QYR4"/>
<dbReference type="EMBL" id="PJNI01000034">
    <property type="protein sequence ID" value="PKR79475.1"/>
    <property type="molecule type" value="Genomic_DNA"/>
</dbReference>
<protein>
    <submittedName>
        <fullName evidence="1">Uncharacterized protein</fullName>
    </submittedName>
</protein>
<name>A0A2I0QYR4_9FLAO</name>
<dbReference type="RefSeq" id="WP_101335829.1">
    <property type="nucleotide sequence ID" value="NZ_PJNI01000034.1"/>
</dbReference>
<reference evidence="1 2" key="1">
    <citation type="submission" date="2017-12" db="EMBL/GenBank/DDBJ databases">
        <title>The draft genome sequence of Brumimicrobium saltpan LHR20.</title>
        <authorList>
            <person name="Do Z.-J."/>
            <person name="Luo H.-R."/>
        </authorList>
    </citation>
    <scope>NUCLEOTIDE SEQUENCE [LARGE SCALE GENOMIC DNA]</scope>
    <source>
        <strain evidence="1 2">LHR20</strain>
    </source>
</reference>
<accession>A0A2I0QYR4</accession>
<evidence type="ECO:0000313" key="1">
    <source>
        <dbReference type="EMBL" id="PKR79475.1"/>
    </source>
</evidence>
<proteinExistence type="predicted"/>